<dbReference type="SUPFAM" id="SSF55608">
    <property type="entry name" value="Homing endonucleases"/>
    <property type="match status" value="1"/>
</dbReference>
<dbReference type="PANTHER" id="PTHR37520:SF1">
    <property type="entry name" value="INTRON-ENCODED DNA ENDONUCLEASE AI2A-RELATED"/>
    <property type="match status" value="1"/>
</dbReference>
<dbReference type="Proteomes" id="UP000697127">
    <property type="component" value="Unassembled WGS sequence"/>
</dbReference>
<keyword evidence="1" id="KW-0472">Membrane</keyword>
<keyword evidence="1" id="KW-0812">Transmembrane</keyword>
<organism evidence="3 4">
    <name type="scientific">Pichia californica</name>
    <dbReference type="NCBI Taxonomy" id="460514"/>
    <lineage>
        <taxon>Eukaryota</taxon>
        <taxon>Fungi</taxon>
        <taxon>Dikarya</taxon>
        <taxon>Ascomycota</taxon>
        <taxon>Saccharomycotina</taxon>
        <taxon>Pichiomycetes</taxon>
        <taxon>Pichiales</taxon>
        <taxon>Pichiaceae</taxon>
        <taxon>Pichia</taxon>
    </lineage>
</organism>
<dbReference type="Gene3D" id="3.10.28.10">
    <property type="entry name" value="Homing endonucleases"/>
    <property type="match status" value="1"/>
</dbReference>
<feature type="domain" description="Homing endonuclease LAGLIDADG" evidence="2">
    <location>
        <begin position="46"/>
        <end position="132"/>
    </location>
</feature>
<dbReference type="InterPro" id="IPR036927">
    <property type="entry name" value="Cyt_c_oxase-like_su1_sf"/>
</dbReference>
<feature type="non-terminal residue" evidence="3">
    <location>
        <position position="1"/>
    </location>
</feature>
<evidence type="ECO:0000259" key="2">
    <source>
        <dbReference type="Pfam" id="PF00961"/>
    </source>
</evidence>
<evidence type="ECO:0000313" key="3">
    <source>
        <dbReference type="EMBL" id="KAG0687208.1"/>
    </source>
</evidence>
<dbReference type="Pfam" id="PF00961">
    <property type="entry name" value="LAGLIDADG_1"/>
    <property type="match status" value="1"/>
</dbReference>
<dbReference type="GO" id="GO:0004519">
    <property type="term" value="F:endonuclease activity"/>
    <property type="evidence" value="ECO:0007669"/>
    <property type="project" value="InterPro"/>
</dbReference>
<protein>
    <recommendedName>
        <fullName evidence="2">Homing endonuclease LAGLIDADG domain-containing protein</fullName>
    </recommendedName>
</protein>
<dbReference type="InterPro" id="IPR004860">
    <property type="entry name" value="LAGLIDADG_dom"/>
</dbReference>
<sequence>IQSHSGPSVDLAIFSLHLTSISSLLGAINFITTIFNMRTLGMTMRGLIDGDGHFGISQEKYTSCEITVELKDAACLYYIKNKLGGSVKLRSGSNSIRYRLHNKKGMINLVNIVNGNIRNSVRKEQFIKICEILEIKVIIPKKLTLDNYEISSKNLSRLLSFRDGLVELNNRSSETIRDNIKNLYREKITEHIPKHKKPINDKELGYYLAGLIDGIVENIKDKNSINNELKLEITNIDGLVRILELINGKLKIKYNEVNNLLLSNKLVNEKYYLKNNEFINGKLNDMNNH</sequence>
<reference evidence="3" key="1">
    <citation type="submission" date="2020-11" db="EMBL/GenBank/DDBJ databases">
        <title>Kefir isolates.</title>
        <authorList>
            <person name="Marcisauskas S."/>
            <person name="Kim Y."/>
            <person name="Blasche S."/>
        </authorList>
    </citation>
    <scope>NUCLEOTIDE SEQUENCE</scope>
    <source>
        <strain evidence="3">Olga-1</strain>
    </source>
</reference>
<dbReference type="Gene3D" id="1.20.210.10">
    <property type="entry name" value="Cytochrome c oxidase-like, subunit I domain"/>
    <property type="match status" value="1"/>
</dbReference>
<evidence type="ECO:0000313" key="4">
    <source>
        <dbReference type="Proteomes" id="UP000697127"/>
    </source>
</evidence>
<gene>
    <name evidence="3" type="ORF">C6P40_002653</name>
</gene>
<dbReference type="PANTHER" id="PTHR37520">
    <property type="entry name" value="INTRON-ENCODED DNA ENDONUCLEASE AI2A-RELATED"/>
    <property type="match status" value="1"/>
</dbReference>
<name>A0A9P6WJI2_9ASCO</name>
<keyword evidence="4" id="KW-1185">Reference proteome</keyword>
<keyword evidence="1" id="KW-1133">Transmembrane helix</keyword>
<accession>A0A9P6WJI2</accession>
<proteinExistence type="predicted"/>
<dbReference type="AlphaFoldDB" id="A0A9P6WJI2"/>
<comment type="caution">
    <text evidence="3">The sequence shown here is derived from an EMBL/GenBank/DDBJ whole genome shotgun (WGS) entry which is preliminary data.</text>
</comment>
<evidence type="ECO:0000256" key="1">
    <source>
        <dbReference type="SAM" id="Phobius"/>
    </source>
</evidence>
<dbReference type="InterPro" id="IPR027434">
    <property type="entry name" value="Homing_endonucl"/>
</dbReference>
<feature type="transmembrane region" description="Helical" evidence="1">
    <location>
        <begin position="12"/>
        <end position="35"/>
    </location>
</feature>
<dbReference type="EMBL" id="PUHW01000298">
    <property type="protein sequence ID" value="KAG0687208.1"/>
    <property type="molecule type" value="Genomic_DNA"/>
</dbReference>
<dbReference type="GO" id="GO:0005739">
    <property type="term" value="C:mitochondrion"/>
    <property type="evidence" value="ECO:0007669"/>
    <property type="project" value="UniProtKB-ARBA"/>
</dbReference>
<dbReference type="SUPFAM" id="SSF81442">
    <property type="entry name" value="Cytochrome c oxidase subunit I-like"/>
    <property type="match status" value="1"/>
</dbReference>